<evidence type="ECO:0000256" key="5">
    <source>
        <dbReference type="ARBA" id="ARBA00022776"/>
    </source>
</evidence>
<evidence type="ECO:0000256" key="2">
    <source>
        <dbReference type="ARBA" id="ARBA00009062"/>
    </source>
</evidence>
<dbReference type="GO" id="GO:0034501">
    <property type="term" value="P:protein localization to kinetochore"/>
    <property type="evidence" value="ECO:0007669"/>
    <property type="project" value="UniProtKB-UniRule"/>
</dbReference>
<accession>A0A7R8CEC8</accession>
<dbReference type="Gene3D" id="1.10.287.1880">
    <property type="match status" value="1"/>
</dbReference>
<evidence type="ECO:0000256" key="6">
    <source>
        <dbReference type="ARBA" id="ARBA00022838"/>
    </source>
</evidence>
<dbReference type="PANTHER" id="PTHR15995:SF1">
    <property type="entry name" value="PROTEIN ZWILCH HOMOLOG"/>
    <property type="match status" value="1"/>
</dbReference>
<comment type="subcellular location">
    <subcellularLocation>
        <location evidence="1 9">Chromosome</location>
        <location evidence="1 9">Centromere</location>
        <location evidence="1 9">Kinetochore</location>
    </subcellularLocation>
</comment>
<dbReference type="InterPro" id="IPR018630">
    <property type="entry name" value="Zwilch"/>
</dbReference>
<dbReference type="GO" id="GO:0051301">
    <property type="term" value="P:cell division"/>
    <property type="evidence" value="ECO:0007669"/>
    <property type="project" value="UniProtKB-UniRule"/>
</dbReference>
<dbReference type="EMBL" id="HG994580">
    <property type="protein sequence ID" value="CAF2756385.1"/>
    <property type="molecule type" value="Genomic_DNA"/>
</dbReference>
<dbReference type="OrthoDB" id="5556307at2759"/>
<reference evidence="10" key="1">
    <citation type="submission" date="2021-02" db="EMBL/GenBank/DDBJ databases">
        <authorList>
            <person name="Bekaert M."/>
        </authorList>
    </citation>
    <scope>NUCLEOTIDE SEQUENCE</scope>
    <source>
        <strain evidence="10">IoA-00</strain>
    </source>
</reference>
<evidence type="ECO:0000256" key="7">
    <source>
        <dbReference type="ARBA" id="ARBA00023306"/>
    </source>
</evidence>
<dbReference type="Gene3D" id="1.20.58.730">
    <property type="match status" value="1"/>
</dbReference>
<evidence type="ECO:0000256" key="4">
    <source>
        <dbReference type="ARBA" id="ARBA00022618"/>
    </source>
</evidence>
<keyword evidence="6 9" id="KW-0995">Kinetochore</keyword>
<proteinExistence type="inferred from homology"/>
<evidence type="ECO:0000313" key="11">
    <source>
        <dbReference type="Proteomes" id="UP000675881"/>
    </source>
</evidence>
<evidence type="ECO:0000313" key="10">
    <source>
        <dbReference type="EMBL" id="CAF2756385.1"/>
    </source>
</evidence>
<dbReference type="GO" id="GO:0007094">
    <property type="term" value="P:mitotic spindle assembly checkpoint signaling"/>
    <property type="evidence" value="ECO:0007669"/>
    <property type="project" value="UniProtKB-UniRule"/>
</dbReference>
<evidence type="ECO:0000256" key="9">
    <source>
        <dbReference type="RuleBase" id="RU369076"/>
    </source>
</evidence>
<protein>
    <recommendedName>
        <fullName evidence="9">Protein zwilch</fullName>
    </recommendedName>
</protein>
<comment type="subunit">
    <text evidence="9">Component of the RZZ complex.</text>
</comment>
<keyword evidence="11" id="KW-1185">Reference proteome</keyword>
<evidence type="ECO:0000256" key="8">
    <source>
        <dbReference type="ARBA" id="ARBA00023328"/>
    </source>
</evidence>
<evidence type="ECO:0000256" key="1">
    <source>
        <dbReference type="ARBA" id="ARBA00004629"/>
    </source>
</evidence>
<dbReference type="PANTHER" id="PTHR15995">
    <property type="entry name" value="PROTEIN ZWILCH HOMOLOG"/>
    <property type="match status" value="1"/>
</dbReference>
<dbReference type="Pfam" id="PF09817">
    <property type="entry name" value="Zwilch"/>
    <property type="match status" value="1"/>
</dbReference>
<organism evidence="10 11">
    <name type="scientific">Lepeophtheirus salmonis</name>
    <name type="common">Salmon louse</name>
    <name type="synonym">Caligus salmonis</name>
    <dbReference type="NCBI Taxonomy" id="72036"/>
    <lineage>
        <taxon>Eukaryota</taxon>
        <taxon>Metazoa</taxon>
        <taxon>Ecdysozoa</taxon>
        <taxon>Arthropoda</taxon>
        <taxon>Crustacea</taxon>
        <taxon>Multicrustacea</taxon>
        <taxon>Hexanauplia</taxon>
        <taxon>Copepoda</taxon>
        <taxon>Siphonostomatoida</taxon>
        <taxon>Caligidae</taxon>
        <taxon>Lepeophtheirus</taxon>
    </lineage>
</organism>
<dbReference type="Proteomes" id="UP000675881">
    <property type="component" value="Chromosome 1"/>
</dbReference>
<keyword evidence="4 9" id="KW-0132">Cell division</keyword>
<evidence type="ECO:0000256" key="3">
    <source>
        <dbReference type="ARBA" id="ARBA00022454"/>
    </source>
</evidence>
<keyword evidence="7 9" id="KW-0131">Cell cycle</keyword>
<name>A0A7R8CEC8_LEPSM</name>
<comment type="function">
    <text evidence="9">Essential component of the mitotic checkpoint, which prevents cells from prematurely exiting mitosis. Required for the assembly of the dynein-dynactin and MAD1-MAD2 complexes onto kinetochores. Its function related to the spindle assembly machinery is proposed to depend on its association in the mitotic RZZ complex.</text>
</comment>
<dbReference type="GO" id="GO:1990423">
    <property type="term" value="C:RZZ complex"/>
    <property type="evidence" value="ECO:0007669"/>
    <property type="project" value="UniProtKB-UniRule"/>
</dbReference>
<sequence length="479" mass="54820">MVRLNAIKSLDLTVMEEKKATTPIRIIKRPKANPKEDLDLTGSPLECSFELDEDLNDDDNDEFIFGGRNGSSSEDLYVPMTPQEARKILSKINLQTQNTTLNLPLICCITNGESIYALGVYRKDNSTSSMFQITYEENKVRNDLVTFDKLMYNHRSISSSSTKVESNATSEYNVSILENPSLTANVSLHMSVKPGDDKLTTHDSWKELFLLRGFIAGVNNEGITWRERSDGENDLNNDLIVLLDRVRNLTPRSNQEFTDVSAIVDSGGDVEERIGVITDSTRQDVDFTDLLWSTLYKVESYQELSYSLTMILKTLQRDEIRPFIYTRNETKIAQIVQKIVRGSDDPIPEMTGKLPLDILIEIGLEKIKRDYIHILMTNDLAAKDDIKSLMLKNEDKTIECHNLLRLHYLLELVVLAQTFLSLNHDDLRTIVSQALKFLNSNSTVSWKEEHFSMDLQSSHFRNQLLQMNPYAWQCEFKII</sequence>
<keyword evidence="8 9" id="KW-0137">Centromere</keyword>
<gene>
    <name evidence="10" type="ORF">LSAA_605</name>
</gene>
<keyword evidence="3 9" id="KW-0158">Chromosome</keyword>
<comment type="similarity">
    <text evidence="2 9">Belongs to the ZWILCH family.</text>
</comment>
<keyword evidence="5 9" id="KW-0498">Mitosis</keyword>
<dbReference type="AlphaFoldDB" id="A0A7R8CEC8"/>